<proteinExistence type="inferred from homology"/>
<dbReference type="PANTHER" id="PTHR11592:SF44">
    <property type="entry name" value="GLUTATHIONE PEROXIDASE"/>
    <property type="match status" value="1"/>
</dbReference>
<keyword evidence="9" id="KW-1185">Reference proteome</keyword>
<feature type="domain" description="Thioredoxin" evidence="7">
    <location>
        <begin position="7"/>
        <end position="176"/>
    </location>
</feature>
<dbReference type="OrthoDB" id="9785502at2"/>
<dbReference type="InterPro" id="IPR036249">
    <property type="entry name" value="Thioredoxin-like_sf"/>
</dbReference>
<dbReference type="PIRSF" id="PIRSF000303">
    <property type="entry name" value="Glutathion_perox"/>
    <property type="match status" value="1"/>
</dbReference>
<dbReference type="InterPro" id="IPR013766">
    <property type="entry name" value="Thioredoxin_domain"/>
</dbReference>
<name>A0A4V5NWX4_9GAMM</name>
<dbReference type="Gene3D" id="3.40.30.10">
    <property type="entry name" value="Glutaredoxin"/>
    <property type="match status" value="1"/>
</dbReference>
<dbReference type="Pfam" id="PF00255">
    <property type="entry name" value="GSHPx"/>
    <property type="match status" value="1"/>
</dbReference>
<evidence type="ECO:0000256" key="6">
    <source>
        <dbReference type="SAM" id="SignalP"/>
    </source>
</evidence>
<dbReference type="GO" id="GO:0034599">
    <property type="term" value="P:cellular response to oxidative stress"/>
    <property type="evidence" value="ECO:0007669"/>
    <property type="project" value="TreeGrafter"/>
</dbReference>
<dbReference type="SUPFAM" id="SSF52833">
    <property type="entry name" value="Thioredoxin-like"/>
    <property type="match status" value="1"/>
</dbReference>
<comment type="similarity">
    <text evidence="1 5">Belongs to the glutathione peroxidase family.</text>
</comment>
<dbReference type="RefSeq" id="WP_136853345.1">
    <property type="nucleotide sequence ID" value="NZ_SWCI01000006.1"/>
</dbReference>
<dbReference type="CDD" id="cd00340">
    <property type="entry name" value="GSH_Peroxidase"/>
    <property type="match status" value="1"/>
</dbReference>
<dbReference type="PANTHER" id="PTHR11592">
    <property type="entry name" value="GLUTATHIONE PEROXIDASE"/>
    <property type="match status" value="1"/>
</dbReference>
<feature type="active site" evidence="4">
    <location>
        <position position="58"/>
    </location>
</feature>
<evidence type="ECO:0000256" key="1">
    <source>
        <dbReference type="ARBA" id="ARBA00006926"/>
    </source>
</evidence>
<reference evidence="8 9" key="1">
    <citation type="submission" date="2019-04" db="EMBL/GenBank/DDBJ databases">
        <authorList>
            <person name="Hwang J.C."/>
        </authorList>
    </citation>
    <scope>NUCLEOTIDE SEQUENCE [LARGE SCALE GENOMIC DNA]</scope>
    <source>
        <strain evidence="8 9">IMCC35001</strain>
    </source>
</reference>
<dbReference type="AlphaFoldDB" id="A0A4V5NWX4"/>
<organism evidence="8 9">
    <name type="scientific">Ferrimonas sediminicola</name>
    <dbReference type="NCBI Taxonomy" id="2569538"/>
    <lineage>
        <taxon>Bacteria</taxon>
        <taxon>Pseudomonadati</taxon>
        <taxon>Pseudomonadota</taxon>
        <taxon>Gammaproteobacteria</taxon>
        <taxon>Alteromonadales</taxon>
        <taxon>Ferrimonadaceae</taxon>
        <taxon>Ferrimonas</taxon>
    </lineage>
</organism>
<dbReference type="InterPro" id="IPR000889">
    <property type="entry name" value="Glutathione_peroxidase"/>
</dbReference>
<feature type="signal peptide" evidence="6">
    <location>
        <begin position="1"/>
        <end position="18"/>
    </location>
</feature>
<evidence type="ECO:0000256" key="3">
    <source>
        <dbReference type="ARBA" id="ARBA00023002"/>
    </source>
</evidence>
<accession>A0A4V5NWX4</accession>
<gene>
    <name evidence="8" type="ORF">FCL40_10955</name>
</gene>
<evidence type="ECO:0000313" key="8">
    <source>
        <dbReference type="EMBL" id="TKB48668.1"/>
    </source>
</evidence>
<comment type="caution">
    <text evidence="8">The sequence shown here is derived from an EMBL/GenBank/DDBJ whole genome shotgun (WGS) entry which is preliminary data.</text>
</comment>
<dbReference type="PROSITE" id="PS51352">
    <property type="entry name" value="THIOREDOXIN_2"/>
    <property type="match status" value="1"/>
</dbReference>
<dbReference type="EMBL" id="SWCI01000006">
    <property type="protein sequence ID" value="TKB48668.1"/>
    <property type="molecule type" value="Genomic_DNA"/>
</dbReference>
<evidence type="ECO:0000256" key="2">
    <source>
        <dbReference type="ARBA" id="ARBA00022559"/>
    </source>
</evidence>
<evidence type="ECO:0000256" key="5">
    <source>
        <dbReference type="RuleBase" id="RU000499"/>
    </source>
</evidence>
<dbReference type="PRINTS" id="PR01011">
    <property type="entry name" value="GLUTPROXDASE"/>
</dbReference>
<keyword evidence="2 5" id="KW-0575">Peroxidase</keyword>
<sequence length="181" mass="20133">MRPLFALLALAAAPSLFAASCPDWLDVDKRRLHDREQVNLCQLTAGRPALIVNTASNCGYTPQFKQLEQLHKSYGDQLVIIGFPSDDFFQEEDDEAKTAEVCYRNYGVSFTMLAPVSVRGSDADPVFKALAQQGGAPKWNFYKYLVDGDGKLVDYWAPTTRPDDEKVVNKIDKLISETHGG</sequence>
<dbReference type="PROSITE" id="PS51257">
    <property type="entry name" value="PROKAR_LIPOPROTEIN"/>
    <property type="match status" value="1"/>
</dbReference>
<feature type="chain" id="PRO_5020265307" description="Glutathione peroxidase" evidence="6">
    <location>
        <begin position="19"/>
        <end position="181"/>
    </location>
</feature>
<protein>
    <recommendedName>
        <fullName evidence="5">Glutathione peroxidase</fullName>
    </recommendedName>
</protein>
<evidence type="ECO:0000313" key="9">
    <source>
        <dbReference type="Proteomes" id="UP000305674"/>
    </source>
</evidence>
<evidence type="ECO:0000256" key="4">
    <source>
        <dbReference type="PIRSR" id="PIRSR000303-1"/>
    </source>
</evidence>
<keyword evidence="6" id="KW-0732">Signal</keyword>
<dbReference type="GO" id="GO:0004601">
    <property type="term" value="F:peroxidase activity"/>
    <property type="evidence" value="ECO:0007669"/>
    <property type="project" value="UniProtKB-KW"/>
</dbReference>
<evidence type="ECO:0000259" key="7">
    <source>
        <dbReference type="PROSITE" id="PS51352"/>
    </source>
</evidence>
<dbReference type="PROSITE" id="PS51355">
    <property type="entry name" value="GLUTATHIONE_PEROXID_3"/>
    <property type="match status" value="1"/>
</dbReference>
<keyword evidence="3 5" id="KW-0560">Oxidoreductase</keyword>
<dbReference type="Proteomes" id="UP000305674">
    <property type="component" value="Unassembled WGS sequence"/>
</dbReference>